<sequence>MKKIQTIFKNLGKNIIVFLIFMVIFLNFNLDDISKVITGIVAICGLIIAYSYNNGAKNQREQQLLQIKKESYIKFVEAFLNKKIYFTKDTIIPQKKDDCFELPKEVIEINEIYCKEVCKLNIYAPDYILEFISCFNDFEVIDVMVFEKYGVDVWRTDNKGACIGSLIKNTEEKTSSKIEKSEIEMRLYNLRLKFLESKNLINVLNNNLILNTYISNIKDDNLCSTYYASMNEILSDKVLLDLIRQDLNNLRSNNLIDVIVYPNFINIDGKIKYIK</sequence>
<proteinExistence type="predicted"/>
<dbReference type="Proteomes" id="UP001198190">
    <property type="component" value="Unassembled WGS sequence"/>
</dbReference>
<dbReference type="RefSeq" id="WP_227153209.1">
    <property type="nucleotide sequence ID" value="NZ_CALXTB010000020.1"/>
</dbReference>
<evidence type="ECO:0000313" key="2">
    <source>
        <dbReference type="EMBL" id="MCB6829030.1"/>
    </source>
</evidence>
<evidence type="ECO:0000256" key="1">
    <source>
        <dbReference type="SAM" id="Phobius"/>
    </source>
</evidence>
<keyword evidence="1" id="KW-1133">Transmembrane helix</keyword>
<accession>A0AAW4UAT2</accession>
<evidence type="ECO:0000313" key="3">
    <source>
        <dbReference type="Proteomes" id="UP001198190"/>
    </source>
</evidence>
<protein>
    <recommendedName>
        <fullName evidence="4">Cell division protein FtsQ</fullName>
    </recommendedName>
</protein>
<evidence type="ECO:0008006" key="4">
    <source>
        <dbReference type="Google" id="ProtNLM"/>
    </source>
</evidence>
<keyword evidence="1" id="KW-0472">Membrane</keyword>
<comment type="caution">
    <text evidence="2">The sequence shown here is derived from an EMBL/GenBank/DDBJ whole genome shotgun (WGS) entry which is preliminary data.</text>
</comment>
<dbReference type="EMBL" id="JAJCGD010000032">
    <property type="protein sequence ID" value="MCB6829030.1"/>
    <property type="molecule type" value="Genomic_DNA"/>
</dbReference>
<feature type="transmembrane region" description="Helical" evidence="1">
    <location>
        <begin position="36"/>
        <end position="53"/>
    </location>
</feature>
<reference evidence="2" key="1">
    <citation type="submission" date="2021-10" db="EMBL/GenBank/DDBJ databases">
        <title>Collection of gut derived symbiotic bacterial strains cultured from healthy donors.</title>
        <authorList>
            <person name="Lin H."/>
            <person name="Littmann E."/>
            <person name="Claire K."/>
            <person name="Pamer E."/>
        </authorList>
    </citation>
    <scope>NUCLEOTIDE SEQUENCE</scope>
    <source>
        <strain evidence="2">MSK.7.16</strain>
    </source>
</reference>
<keyword evidence="1" id="KW-0812">Transmembrane</keyword>
<organism evidence="2 3">
    <name type="scientific">Megamonas funiformis</name>
    <dbReference type="NCBI Taxonomy" id="437897"/>
    <lineage>
        <taxon>Bacteria</taxon>
        <taxon>Bacillati</taxon>
        <taxon>Bacillota</taxon>
        <taxon>Negativicutes</taxon>
        <taxon>Selenomonadales</taxon>
        <taxon>Selenomonadaceae</taxon>
        <taxon>Megamonas</taxon>
    </lineage>
</organism>
<name>A0AAW4UAT2_9FIRM</name>
<gene>
    <name evidence="2" type="ORF">LIY65_10025</name>
</gene>
<dbReference type="AlphaFoldDB" id="A0AAW4UAT2"/>
<feature type="transmembrane region" description="Helical" evidence="1">
    <location>
        <begin position="12"/>
        <end position="30"/>
    </location>
</feature>